<dbReference type="InterPro" id="IPR049012">
    <property type="entry name" value="Mutator_transp_dom"/>
</dbReference>
<dbReference type="RefSeq" id="XP_013381184.1">
    <property type="nucleotide sequence ID" value="XM_013525730.1"/>
</dbReference>
<feature type="domain" description="Mutator-like transposase" evidence="1">
    <location>
        <begin position="2"/>
        <end position="124"/>
    </location>
</feature>
<protein>
    <submittedName>
        <fullName evidence="3">Uncharacterized protein LOC106152218</fullName>
    </submittedName>
</protein>
<dbReference type="KEGG" id="lak:106152218"/>
<dbReference type="Pfam" id="PF20700">
    <property type="entry name" value="Mutator"/>
    <property type="match status" value="1"/>
</dbReference>
<evidence type="ECO:0000313" key="2">
    <source>
        <dbReference type="Proteomes" id="UP000085678"/>
    </source>
</evidence>
<organism evidence="2 3">
    <name type="scientific">Lingula anatina</name>
    <name type="common">Brachiopod</name>
    <name type="synonym">Lingula unguis</name>
    <dbReference type="NCBI Taxonomy" id="7574"/>
    <lineage>
        <taxon>Eukaryota</taxon>
        <taxon>Metazoa</taxon>
        <taxon>Spiralia</taxon>
        <taxon>Lophotrochozoa</taxon>
        <taxon>Brachiopoda</taxon>
        <taxon>Linguliformea</taxon>
        <taxon>Lingulata</taxon>
        <taxon>Lingulida</taxon>
        <taxon>Linguloidea</taxon>
        <taxon>Lingulidae</taxon>
        <taxon>Lingula</taxon>
    </lineage>
</organism>
<gene>
    <name evidence="3" type="primary">LOC106152218</name>
</gene>
<proteinExistence type="predicted"/>
<name>A0A1S3H7T9_LINAN</name>
<dbReference type="InParanoid" id="A0A1S3H7T9"/>
<keyword evidence="2" id="KW-1185">Reference proteome</keyword>
<dbReference type="AlphaFoldDB" id="A0A1S3H7T9"/>
<accession>A0A1S3H7T9</accession>
<dbReference type="GeneID" id="106152218"/>
<evidence type="ECO:0000259" key="1">
    <source>
        <dbReference type="Pfam" id="PF20700"/>
    </source>
</evidence>
<sequence>MYNPSVGDGDSSAFRRVQQEQSYGSEFELVKEECIGQVQKRMGSRLRRLVERNKGVKLSDGKGLEGAGRLTQQRIDAMQTFYGLAIRRNQGNLEGMVKETKTISRHYTDPPDHSFCPDGADSWCKYKVDRACGTDTYKEIEKPFPPAVA</sequence>
<dbReference type="OrthoDB" id="10060618at2759"/>
<dbReference type="Proteomes" id="UP000085678">
    <property type="component" value="Unplaced"/>
</dbReference>
<reference evidence="3" key="1">
    <citation type="submission" date="2025-08" db="UniProtKB">
        <authorList>
            <consortium name="RefSeq"/>
        </authorList>
    </citation>
    <scope>IDENTIFICATION</scope>
    <source>
        <tissue evidence="3">Gonads</tissue>
    </source>
</reference>
<evidence type="ECO:0000313" key="3">
    <source>
        <dbReference type="RefSeq" id="XP_013381184.1"/>
    </source>
</evidence>